<evidence type="ECO:0000313" key="3">
    <source>
        <dbReference type="EMBL" id="KAK9732153.1"/>
    </source>
</evidence>
<dbReference type="InterPro" id="IPR052634">
    <property type="entry name" value="Sperm_flagellar-bone_growth"/>
</dbReference>
<accession>A0AAW1LFX9</accession>
<dbReference type="EMBL" id="JASPKY010000121">
    <property type="protein sequence ID" value="KAK9732153.1"/>
    <property type="molecule type" value="Genomic_DNA"/>
</dbReference>
<keyword evidence="4" id="KW-1185">Reference proteome</keyword>
<dbReference type="Proteomes" id="UP001458880">
    <property type="component" value="Unassembled WGS sequence"/>
</dbReference>
<dbReference type="PANTHER" id="PTHR14919:SF0">
    <property type="entry name" value="SPERM FLAGELLAR PROTEIN 2"/>
    <property type="match status" value="1"/>
</dbReference>
<evidence type="ECO:0000256" key="1">
    <source>
        <dbReference type="SAM" id="MobiDB-lite"/>
    </source>
</evidence>
<dbReference type="InterPro" id="IPR054517">
    <property type="entry name" value="SPEF2_D5"/>
</dbReference>
<protein>
    <recommendedName>
        <fullName evidence="2">CPC1/SPEF2 domain-containing protein</fullName>
    </recommendedName>
</protein>
<feature type="compositionally biased region" description="Basic and acidic residues" evidence="1">
    <location>
        <begin position="344"/>
        <end position="359"/>
    </location>
</feature>
<gene>
    <name evidence="3" type="ORF">QE152_g13018</name>
</gene>
<feature type="domain" description="CPC1/SPEF2" evidence="2">
    <location>
        <begin position="52"/>
        <end position="105"/>
    </location>
</feature>
<organism evidence="3 4">
    <name type="scientific">Popillia japonica</name>
    <name type="common">Japanese beetle</name>
    <dbReference type="NCBI Taxonomy" id="7064"/>
    <lineage>
        <taxon>Eukaryota</taxon>
        <taxon>Metazoa</taxon>
        <taxon>Ecdysozoa</taxon>
        <taxon>Arthropoda</taxon>
        <taxon>Hexapoda</taxon>
        <taxon>Insecta</taxon>
        <taxon>Pterygota</taxon>
        <taxon>Neoptera</taxon>
        <taxon>Endopterygota</taxon>
        <taxon>Coleoptera</taxon>
        <taxon>Polyphaga</taxon>
        <taxon>Scarabaeiformia</taxon>
        <taxon>Scarabaeidae</taxon>
        <taxon>Rutelinae</taxon>
        <taxon>Popillia</taxon>
    </lineage>
</organism>
<dbReference type="PANTHER" id="PTHR14919">
    <property type="entry name" value="KPL2-RELATED"/>
    <property type="match status" value="1"/>
</dbReference>
<dbReference type="Pfam" id="PF22946">
    <property type="entry name" value="SPEF2_D5"/>
    <property type="match status" value="1"/>
</dbReference>
<feature type="region of interest" description="Disordered" evidence="1">
    <location>
        <begin position="474"/>
        <end position="495"/>
    </location>
</feature>
<dbReference type="AlphaFoldDB" id="A0AAW1LFX9"/>
<dbReference type="Gene3D" id="3.40.50.300">
    <property type="entry name" value="P-loop containing nucleotide triphosphate hydrolases"/>
    <property type="match status" value="1"/>
</dbReference>
<comment type="caution">
    <text evidence="3">The sequence shown here is derived from an EMBL/GenBank/DDBJ whole genome shotgun (WGS) entry which is preliminary data.</text>
</comment>
<feature type="compositionally biased region" description="Basic and acidic residues" evidence="1">
    <location>
        <begin position="480"/>
        <end position="495"/>
    </location>
</feature>
<feature type="region of interest" description="Disordered" evidence="1">
    <location>
        <begin position="325"/>
        <end position="359"/>
    </location>
</feature>
<reference evidence="3 4" key="1">
    <citation type="journal article" date="2024" name="BMC Genomics">
        <title>De novo assembly and annotation of Popillia japonica's genome with initial clues to its potential as an invasive pest.</title>
        <authorList>
            <person name="Cucini C."/>
            <person name="Boschi S."/>
            <person name="Funari R."/>
            <person name="Cardaioli E."/>
            <person name="Iannotti N."/>
            <person name="Marturano G."/>
            <person name="Paoli F."/>
            <person name="Bruttini M."/>
            <person name="Carapelli A."/>
            <person name="Frati F."/>
            <person name="Nardi F."/>
        </authorList>
    </citation>
    <scope>NUCLEOTIDE SEQUENCE [LARGE SCALE GENOMIC DNA]</scope>
    <source>
        <strain evidence="3">DMR45628</strain>
    </source>
</reference>
<evidence type="ECO:0000259" key="2">
    <source>
        <dbReference type="Pfam" id="PF22946"/>
    </source>
</evidence>
<dbReference type="InterPro" id="IPR027417">
    <property type="entry name" value="P-loop_NTPase"/>
</dbReference>
<feature type="compositionally biased region" description="Basic residues" evidence="1">
    <location>
        <begin position="325"/>
        <end position="343"/>
    </location>
</feature>
<name>A0AAW1LFX9_POPJA</name>
<proteinExistence type="predicted"/>
<evidence type="ECO:0000313" key="4">
    <source>
        <dbReference type="Proteomes" id="UP001458880"/>
    </source>
</evidence>
<sequence>MAGERYRYYFERDRVLELHRRIYNEKQRLKSQRALDMCETILEDLINLAFRRAEYKRQRALDMCETILEDLINLAFRRAEYKREYEEEMPRAMLADMAALFVNSKTMPRAMLADMAALFVNSKTMLDLLPVAEVILENDPANEVEEEIYSMEIDRQNVIDDMSLENYCTFTWPWDLNERFPDYKKLYPLHSIDMAMNVLGHIVFRLLLAKYPKPIVFRLLLAKYPKPSPKRPPNIPKVQIAVAINNISDLTIIPILRKLLSEREIKVIQIPEVINYCLSMYKDETTEEYQKLSIIVFQCIKTRQQKNTKNLIFLTKLKMLYKKLNRKKTARKQNPRKKKNGKKAKSEKGKEVKQKGEKKGIKKIPIQEHIESCDPIAYQEKQVQTPKSKDISRGRFEHPTLSSAAKLGKIAYEILQLGEGLNDALVVQMLVEYLKGLKNINGWCLINYPSTLAQSILLEEALTAKTVPLNLEVPNNKSSQDLKKGYQKDSNSRTH</sequence>